<dbReference type="EMBL" id="VXMH01000043">
    <property type="protein sequence ID" value="MYC95097.1"/>
    <property type="molecule type" value="Genomic_DNA"/>
</dbReference>
<comment type="function">
    <text evidence="11">Plays a role in repairing double-strand DNA breaks, probably involving stabilizing or processing branched DNA or blocked replication forks.</text>
</comment>
<dbReference type="GO" id="GO:0140664">
    <property type="term" value="F:ATP-dependent DNA damage sensor activity"/>
    <property type="evidence" value="ECO:0007669"/>
    <property type="project" value="InterPro"/>
</dbReference>
<dbReference type="Gene3D" id="3.30.230.10">
    <property type="match status" value="1"/>
</dbReference>
<evidence type="ECO:0000256" key="6">
    <source>
        <dbReference type="ARBA" id="ARBA00022833"/>
    </source>
</evidence>
<evidence type="ECO:0000256" key="9">
    <source>
        <dbReference type="ARBA" id="ARBA00023125"/>
    </source>
</evidence>
<dbReference type="PROSITE" id="PS50162">
    <property type="entry name" value="RECA_2"/>
    <property type="match status" value="1"/>
</dbReference>
<dbReference type="SUPFAM" id="SSF54211">
    <property type="entry name" value="Ribosomal protein S5 domain 2-like"/>
    <property type="match status" value="1"/>
</dbReference>
<feature type="domain" description="RecA family profile 1" evidence="15">
    <location>
        <begin position="72"/>
        <end position="221"/>
    </location>
</feature>
<keyword evidence="7 11" id="KW-0067">ATP-binding</keyword>
<dbReference type="InterPro" id="IPR041166">
    <property type="entry name" value="Rubredoxin_2"/>
</dbReference>
<dbReference type="Pfam" id="PF13481">
    <property type="entry name" value="AAA_25"/>
    <property type="match status" value="1"/>
</dbReference>
<reference evidence="16" key="1">
    <citation type="submission" date="2019-09" db="EMBL/GenBank/DDBJ databases">
        <title>Characterisation of the sponge microbiome using genome-centric metagenomics.</title>
        <authorList>
            <person name="Engelberts J.P."/>
            <person name="Robbins S.J."/>
            <person name="De Goeij J.M."/>
            <person name="Aranda M."/>
            <person name="Bell S.C."/>
            <person name="Webster N.S."/>
        </authorList>
    </citation>
    <scope>NUCLEOTIDE SEQUENCE</scope>
    <source>
        <strain evidence="16">SB0661_bin_32</strain>
    </source>
</reference>
<dbReference type="GO" id="GO:0008270">
    <property type="term" value="F:zinc ion binding"/>
    <property type="evidence" value="ECO:0007669"/>
    <property type="project" value="UniProtKB-KW"/>
</dbReference>
<evidence type="ECO:0000256" key="10">
    <source>
        <dbReference type="ARBA" id="ARBA00023204"/>
    </source>
</evidence>
<keyword evidence="3 11" id="KW-0227">DNA damage</keyword>
<dbReference type="FunFam" id="3.40.50.300:FF:000050">
    <property type="entry name" value="DNA repair protein RadA"/>
    <property type="match status" value="1"/>
</dbReference>
<gene>
    <name evidence="11 16" type="primary">radA</name>
    <name evidence="16" type="ORF">F4X14_08995</name>
</gene>
<keyword evidence="8 11" id="KW-0346">Stress response</keyword>
<comment type="domain">
    <text evidence="11">The middle region has homology to RecA with ATPase motifs including the RadA KNRFG motif, while the C-terminus is homologous to Lon protease.</text>
</comment>
<keyword evidence="1 11" id="KW-0479">Metal-binding</keyword>
<organism evidence="16">
    <name type="scientific">Caldilineaceae bacterium SB0661_bin_32</name>
    <dbReference type="NCBI Taxonomy" id="2605255"/>
    <lineage>
        <taxon>Bacteria</taxon>
        <taxon>Bacillati</taxon>
        <taxon>Chloroflexota</taxon>
        <taxon>Caldilineae</taxon>
        <taxon>Caldilineales</taxon>
        <taxon>Caldilineaceae</taxon>
    </lineage>
</organism>
<evidence type="ECO:0000256" key="7">
    <source>
        <dbReference type="ARBA" id="ARBA00022840"/>
    </source>
</evidence>
<feature type="short sequence motif" description="RadA KNRFG motif" evidence="11">
    <location>
        <begin position="258"/>
        <end position="262"/>
    </location>
</feature>
<dbReference type="Pfam" id="PF13541">
    <property type="entry name" value="ChlI"/>
    <property type="match status" value="1"/>
</dbReference>
<dbReference type="GO" id="GO:0000725">
    <property type="term" value="P:recombinational repair"/>
    <property type="evidence" value="ECO:0007669"/>
    <property type="project" value="UniProtKB-UniRule"/>
</dbReference>
<dbReference type="AlphaFoldDB" id="A0A6B1D7F9"/>
<dbReference type="Pfam" id="PF18073">
    <property type="entry name" value="Zn_ribbon_LapB"/>
    <property type="match status" value="1"/>
</dbReference>
<evidence type="ECO:0000256" key="13">
    <source>
        <dbReference type="RuleBase" id="RU003555"/>
    </source>
</evidence>
<dbReference type="PANTHER" id="PTHR32472:SF10">
    <property type="entry name" value="DNA REPAIR PROTEIN RADA-LIKE PROTEIN"/>
    <property type="match status" value="1"/>
</dbReference>
<dbReference type="HAMAP" id="MF_01498">
    <property type="entry name" value="RadA_bact"/>
    <property type="match status" value="1"/>
</dbReference>
<evidence type="ECO:0000256" key="1">
    <source>
        <dbReference type="ARBA" id="ARBA00022723"/>
    </source>
</evidence>
<dbReference type="GO" id="GO:0016787">
    <property type="term" value="F:hydrolase activity"/>
    <property type="evidence" value="ECO:0007669"/>
    <property type="project" value="UniProtKB-KW"/>
</dbReference>
<dbReference type="InterPro" id="IPR027417">
    <property type="entry name" value="P-loop_NTPase"/>
</dbReference>
<dbReference type="PRINTS" id="PR01874">
    <property type="entry name" value="DNAREPAIRADA"/>
</dbReference>
<dbReference type="SUPFAM" id="SSF52540">
    <property type="entry name" value="P-loop containing nucleoside triphosphate hydrolases"/>
    <property type="match status" value="1"/>
</dbReference>
<dbReference type="InterPro" id="IPR020588">
    <property type="entry name" value="RecA_ATP-bd"/>
</dbReference>
<keyword evidence="5" id="KW-0378">Hydrolase</keyword>
<evidence type="ECO:0000256" key="5">
    <source>
        <dbReference type="ARBA" id="ARBA00022801"/>
    </source>
</evidence>
<keyword evidence="6 13" id="KW-0862">Zinc</keyword>
<comment type="similarity">
    <text evidence="11 13">Belongs to the RecA family. RadA subfamily.</text>
</comment>
<evidence type="ECO:0000256" key="11">
    <source>
        <dbReference type="HAMAP-Rule" id="MF_01498"/>
    </source>
</evidence>
<evidence type="ECO:0000256" key="8">
    <source>
        <dbReference type="ARBA" id="ARBA00023016"/>
    </source>
</evidence>
<feature type="region of interest" description="Lon-protease-like" evidence="11">
    <location>
        <begin position="357"/>
        <end position="479"/>
    </location>
</feature>
<dbReference type="InterPro" id="IPR020568">
    <property type="entry name" value="Ribosomal_Su5_D2-typ_SF"/>
</dbReference>
<dbReference type="GO" id="GO:0003684">
    <property type="term" value="F:damaged DNA binding"/>
    <property type="evidence" value="ECO:0007669"/>
    <property type="project" value="InterPro"/>
</dbReference>
<dbReference type="PANTHER" id="PTHR32472">
    <property type="entry name" value="DNA REPAIR PROTEIN RADA"/>
    <property type="match status" value="1"/>
</dbReference>
<evidence type="ECO:0000256" key="12">
    <source>
        <dbReference type="NCBIfam" id="TIGR00416"/>
    </source>
</evidence>
<dbReference type="GO" id="GO:0005524">
    <property type="term" value="F:ATP binding"/>
    <property type="evidence" value="ECO:0007669"/>
    <property type="project" value="UniProtKB-UniRule"/>
</dbReference>
<name>A0A6B1D7F9_9CHLR</name>
<dbReference type="InterPro" id="IPR014721">
    <property type="entry name" value="Ribsml_uS5_D2-typ_fold_subgr"/>
</dbReference>
<dbReference type="SMART" id="SM00382">
    <property type="entry name" value="AAA"/>
    <property type="match status" value="1"/>
</dbReference>
<dbReference type="NCBIfam" id="TIGR00416">
    <property type="entry name" value="sms"/>
    <property type="match status" value="1"/>
</dbReference>
<feature type="binding site" evidence="11">
    <location>
        <begin position="101"/>
        <end position="108"/>
    </location>
    <ligand>
        <name>ATP</name>
        <dbReference type="ChEBI" id="CHEBI:30616"/>
    </ligand>
</feature>
<keyword evidence="9 11" id="KW-0238">DNA-binding</keyword>
<keyword evidence="2 11" id="KW-0547">Nucleotide-binding</keyword>
<evidence type="ECO:0000256" key="3">
    <source>
        <dbReference type="ARBA" id="ARBA00022763"/>
    </source>
</evidence>
<dbReference type="Gene3D" id="3.40.50.300">
    <property type="entry name" value="P-loop containing nucleotide triphosphate hydrolases"/>
    <property type="match status" value="1"/>
</dbReference>
<evidence type="ECO:0000256" key="2">
    <source>
        <dbReference type="ARBA" id="ARBA00022741"/>
    </source>
</evidence>
<evidence type="ECO:0000313" key="16">
    <source>
        <dbReference type="EMBL" id="MYC95097.1"/>
    </source>
</evidence>
<evidence type="ECO:0000259" key="15">
    <source>
        <dbReference type="PROSITE" id="PS50162"/>
    </source>
</evidence>
<keyword evidence="4 13" id="KW-0863">Zinc-finger</keyword>
<comment type="caution">
    <text evidence="16">The sequence shown here is derived from an EMBL/GenBank/DDBJ whole genome shotgun (WGS) entry which is preliminary data.</text>
</comment>
<accession>A0A6B1D7F9</accession>
<evidence type="ECO:0000256" key="14">
    <source>
        <dbReference type="SAM" id="MobiDB-lite"/>
    </source>
</evidence>
<dbReference type="GO" id="GO:0005829">
    <property type="term" value="C:cytosol"/>
    <property type="evidence" value="ECO:0007669"/>
    <property type="project" value="TreeGrafter"/>
</dbReference>
<comment type="function">
    <text evidence="13">DNA-dependent ATPase involved in processing of recombination intermediates, plays a role in repairing DNA breaks. Stimulates the branch migration of RecA-mediated strand transfer reactions, allowing the 3' invading strand to extend heteroduplex DNA faster. Binds ssDNA in the presence of ADP but not other nucleotides, has ATPase activity that is stimulated by ssDNA and various branched DNA structures, but inhibited by SSB. Does not have RecA's homology-searching function.</text>
</comment>
<keyword evidence="10 11" id="KW-0234">DNA repair</keyword>
<proteinExistence type="inferred from homology"/>
<dbReference type="InterPro" id="IPR004504">
    <property type="entry name" value="DNA_repair_RadA"/>
</dbReference>
<protein>
    <recommendedName>
        <fullName evidence="11 12">DNA repair protein RadA</fullName>
    </recommendedName>
</protein>
<sequence>MVFVATKVRTRFICSECGSSQMKWMGRCPDCGEWNTLEESRVRDNAIAPGGDRADSLHAPSPLALPDIPSEPSRRITLENSELNRVLGGGIVPGAGILVGGDPGIGKSTLLIQTAADVARKVGQVLYVSAEESAYQIGERASRLGLEEGRLLILADTILEQILEQIGKVKPALVIVDSVQAIHSSASDSAAGSVSQVRDCAAHLLRQARQLNIPLFLVGHVTKEGAIAGPRVLEHMVDAVLQLEGERFHAYRLLHSVKNRFGSTNEVGVFEMTERGMAPVANPSAMFLAERLPNAAGSAIAVPLEGSRPLLVEVQALASPTAFSQPRRTGNGVDFNRLLLVTAVLSKRLGLSLSAQDIFVNVIGGLHIGEPAADLAIAAAITSSYRNVPVAAEAALIGEIGLSGELRSVSQLALRLHEAAKLGFGRAIVPRHALRRRRSQPGQAGADDNGRGGASDLPSEIEVIGARTVADALDAALLK</sequence>
<dbReference type="CDD" id="cd01121">
    <property type="entry name" value="RadA_SMS_N"/>
    <property type="match status" value="1"/>
</dbReference>
<evidence type="ECO:0000256" key="4">
    <source>
        <dbReference type="ARBA" id="ARBA00022771"/>
    </source>
</evidence>
<dbReference type="InterPro" id="IPR003593">
    <property type="entry name" value="AAA+_ATPase"/>
</dbReference>
<feature type="region of interest" description="Disordered" evidence="14">
    <location>
        <begin position="434"/>
        <end position="454"/>
    </location>
</feature>